<feature type="binding site" evidence="8">
    <location>
        <position position="304"/>
    </location>
    <ligand>
        <name>GTP</name>
        <dbReference type="ChEBI" id="CHEBI:37565"/>
    </ligand>
</feature>
<gene>
    <name evidence="8" type="primary">purA</name>
    <name evidence="11" type="ORF">GOB87_05340</name>
</gene>
<feature type="binding site" description="in other chain" evidence="8">
    <location>
        <begin position="38"/>
        <end position="41"/>
    </location>
    <ligand>
        <name>IMP</name>
        <dbReference type="ChEBI" id="CHEBI:58053"/>
        <note>ligand shared between dimeric partners</note>
    </ligand>
</feature>
<keyword evidence="12" id="KW-1185">Reference proteome</keyword>
<accession>A0A967BBL9</accession>
<organism evidence="11 12">
    <name type="scientific">Acetobacter estunensis</name>
    <dbReference type="NCBI Taxonomy" id="104097"/>
    <lineage>
        <taxon>Bacteria</taxon>
        <taxon>Pseudomonadati</taxon>
        <taxon>Pseudomonadota</taxon>
        <taxon>Alphaproteobacteria</taxon>
        <taxon>Acetobacterales</taxon>
        <taxon>Acetobacteraceae</taxon>
        <taxon>Acetobacter</taxon>
    </lineage>
</organism>
<dbReference type="FunFam" id="3.90.170.10:FF:000001">
    <property type="entry name" value="Adenylosuccinate synthetase"/>
    <property type="match status" value="1"/>
</dbReference>
<dbReference type="PANTHER" id="PTHR11846:SF0">
    <property type="entry name" value="ADENYLOSUCCINATE SYNTHETASE"/>
    <property type="match status" value="1"/>
</dbReference>
<feature type="binding site" evidence="8">
    <location>
        <begin position="40"/>
        <end position="42"/>
    </location>
    <ligand>
        <name>GTP</name>
        <dbReference type="ChEBI" id="CHEBI:37565"/>
    </ligand>
</feature>
<comment type="cofactor">
    <cofactor evidence="8">
        <name>Mg(2+)</name>
        <dbReference type="ChEBI" id="CHEBI:18420"/>
    </cofactor>
    <text evidence="8">Binds 1 Mg(2+) ion per subunit.</text>
</comment>
<dbReference type="PROSITE" id="PS00513">
    <property type="entry name" value="ADENYLOSUCCIN_SYN_2"/>
    <property type="match status" value="1"/>
</dbReference>
<feature type="active site" description="Proton acceptor" evidence="8">
    <location>
        <position position="13"/>
    </location>
</feature>
<comment type="function">
    <text evidence="8">Plays an important role in the de novo pathway of purine nucleotide biosynthesis. Catalyzes the first committed step in the biosynthesis of AMP from IMP.</text>
</comment>
<dbReference type="PANTHER" id="PTHR11846">
    <property type="entry name" value="ADENYLOSUCCINATE SYNTHETASE"/>
    <property type="match status" value="1"/>
</dbReference>
<feature type="binding site" evidence="8">
    <location>
        <begin position="412"/>
        <end position="414"/>
    </location>
    <ligand>
        <name>GTP</name>
        <dbReference type="ChEBI" id="CHEBI:37565"/>
    </ligand>
</feature>
<evidence type="ECO:0000256" key="8">
    <source>
        <dbReference type="HAMAP-Rule" id="MF_00011"/>
    </source>
</evidence>
<evidence type="ECO:0000313" key="12">
    <source>
        <dbReference type="Proteomes" id="UP000597459"/>
    </source>
</evidence>
<evidence type="ECO:0000256" key="9">
    <source>
        <dbReference type="PROSITE-ProRule" id="PRU10134"/>
    </source>
</evidence>
<dbReference type="FunFam" id="1.10.300.10:FF:000001">
    <property type="entry name" value="Adenylosuccinate synthetase"/>
    <property type="match status" value="1"/>
</dbReference>
<comment type="subunit">
    <text evidence="1 8">Homodimer.</text>
</comment>
<keyword evidence="3 8" id="KW-0479">Metal-binding</keyword>
<dbReference type="SUPFAM" id="SSF52540">
    <property type="entry name" value="P-loop containing nucleoside triphosphate hydrolases"/>
    <property type="match status" value="1"/>
</dbReference>
<comment type="pathway">
    <text evidence="8 10">Purine metabolism; AMP biosynthesis via de novo pathway; AMP from IMP: step 1/2.</text>
</comment>
<feature type="binding site" description="in other chain" evidence="8">
    <location>
        <position position="129"/>
    </location>
    <ligand>
        <name>IMP</name>
        <dbReference type="ChEBI" id="CHEBI:58053"/>
        <note>ligand shared between dimeric partners</note>
    </ligand>
</feature>
<keyword evidence="6 8" id="KW-0460">Magnesium</keyword>
<dbReference type="NCBIfam" id="TIGR00184">
    <property type="entry name" value="purA"/>
    <property type="match status" value="1"/>
</dbReference>
<dbReference type="HAMAP" id="MF_00011">
    <property type="entry name" value="Adenylosucc_synth"/>
    <property type="match status" value="1"/>
</dbReference>
<evidence type="ECO:0000256" key="5">
    <source>
        <dbReference type="ARBA" id="ARBA00022755"/>
    </source>
</evidence>
<dbReference type="Pfam" id="PF00709">
    <property type="entry name" value="Adenylsucc_synt"/>
    <property type="match status" value="1"/>
</dbReference>
<dbReference type="Gene3D" id="3.90.170.10">
    <property type="entry name" value="Adenylosuccinate Synthetase, subunit A, domain 3"/>
    <property type="match status" value="1"/>
</dbReference>
<dbReference type="GO" id="GO:0004019">
    <property type="term" value="F:adenylosuccinate synthase activity"/>
    <property type="evidence" value="ECO:0007669"/>
    <property type="project" value="UniProtKB-UniRule"/>
</dbReference>
<feature type="binding site" evidence="8">
    <location>
        <begin position="298"/>
        <end position="304"/>
    </location>
    <ligand>
        <name>substrate</name>
    </ligand>
</feature>
<keyword evidence="4 8" id="KW-0547">Nucleotide-binding</keyword>
<dbReference type="InterPro" id="IPR001114">
    <property type="entry name" value="Adenylosuccinate_synthetase"/>
</dbReference>
<dbReference type="InterPro" id="IPR027417">
    <property type="entry name" value="P-loop_NTPase"/>
</dbReference>
<dbReference type="CDD" id="cd03108">
    <property type="entry name" value="AdSS"/>
    <property type="match status" value="1"/>
</dbReference>
<keyword evidence="7 8" id="KW-0342">GTP-binding</keyword>
<dbReference type="InterPro" id="IPR033128">
    <property type="entry name" value="Adenylosuccin_syn_Lys_AS"/>
</dbReference>
<keyword evidence="2 8" id="KW-0436">Ligase</keyword>
<feature type="binding site" evidence="8">
    <location>
        <begin position="330"/>
        <end position="332"/>
    </location>
    <ligand>
        <name>GTP</name>
        <dbReference type="ChEBI" id="CHEBI:37565"/>
    </ligand>
</feature>
<dbReference type="InterPro" id="IPR042111">
    <property type="entry name" value="Adenylosuccinate_synth_dom3"/>
</dbReference>
<name>A0A967BBL9_9PROT</name>
<dbReference type="NCBIfam" id="NF002223">
    <property type="entry name" value="PRK01117.1"/>
    <property type="match status" value="1"/>
</dbReference>
<dbReference type="GO" id="GO:0000287">
    <property type="term" value="F:magnesium ion binding"/>
    <property type="evidence" value="ECO:0007669"/>
    <property type="project" value="UniProtKB-UniRule"/>
</dbReference>
<evidence type="ECO:0000256" key="2">
    <source>
        <dbReference type="ARBA" id="ARBA00022598"/>
    </source>
</evidence>
<feature type="binding site" evidence="8">
    <location>
        <position position="143"/>
    </location>
    <ligand>
        <name>IMP</name>
        <dbReference type="ChEBI" id="CHEBI:58053"/>
        <note>ligand shared between dimeric partners</note>
    </ligand>
</feature>
<feature type="binding site" description="in other chain" evidence="8">
    <location>
        <position position="223"/>
    </location>
    <ligand>
        <name>IMP</name>
        <dbReference type="ChEBI" id="CHEBI:58053"/>
        <note>ligand shared between dimeric partners</note>
    </ligand>
</feature>
<feature type="binding site" description="in other chain" evidence="8">
    <location>
        <begin position="13"/>
        <end position="16"/>
    </location>
    <ligand>
        <name>IMP</name>
        <dbReference type="ChEBI" id="CHEBI:58053"/>
        <note>ligand shared between dimeric partners</note>
    </ligand>
</feature>
<evidence type="ECO:0000256" key="10">
    <source>
        <dbReference type="RuleBase" id="RU000520"/>
    </source>
</evidence>
<dbReference type="InterPro" id="IPR042109">
    <property type="entry name" value="Adenylosuccinate_synth_dom1"/>
</dbReference>
<dbReference type="InterPro" id="IPR018220">
    <property type="entry name" value="Adenylosuccin_syn_GTP-bd"/>
</dbReference>
<dbReference type="AlphaFoldDB" id="A0A967BBL9"/>
<comment type="subcellular location">
    <subcellularLocation>
        <location evidence="8">Cytoplasm</location>
    </subcellularLocation>
</comment>
<dbReference type="SMART" id="SM00788">
    <property type="entry name" value="Adenylsucc_synt"/>
    <property type="match status" value="1"/>
</dbReference>
<evidence type="ECO:0000256" key="4">
    <source>
        <dbReference type="ARBA" id="ARBA00022741"/>
    </source>
</evidence>
<dbReference type="PROSITE" id="PS01266">
    <property type="entry name" value="ADENYLOSUCCIN_SYN_1"/>
    <property type="match status" value="1"/>
</dbReference>
<dbReference type="Gene3D" id="3.40.440.10">
    <property type="entry name" value="Adenylosuccinate Synthetase, subunit A, domain 1"/>
    <property type="match status" value="1"/>
</dbReference>
<comment type="caution">
    <text evidence="11">The sequence shown here is derived from an EMBL/GenBank/DDBJ whole genome shotgun (WGS) entry which is preliminary data.</text>
</comment>
<dbReference type="EMBL" id="WOTH01000007">
    <property type="protein sequence ID" value="NHO53387.1"/>
    <property type="molecule type" value="Genomic_DNA"/>
</dbReference>
<evidence type="ECO:0000256" key="1">
    <source>
        <dbReference type="ARBA" id="ARBA00011738"/>
    </source>
</evidence>
<feature type="binding site" description="in other chain" evidence="8">
    <location>
        <position position="302"/>
    </location>
    <ligand>
        <name>IMP</name>
        <dbReference type="ChEBI" id="CHEBI:58053"/>
        <note>ligand shared between dimeric partners</note>
    </ligand>
</feature>
<evidence type="ECO:0000256" key="7">
    <source>
        <dbReference type="ARBA" id="ARBA00023134"/>
    </source>
</evidence>
<keyword evidence="8" id="KW-0963">Cytoplasm</keyword>
<evidence type="ECO:0000256" key="6">
    <source>
        <dbReference type="ARBA" id="ARBA00022842"/>
    </source>
</evidence>
<feature type="binding site" description="in other chain" evidence="8">
    <location>
        <position position="238"/>
    </location>
    <ligand>
        <name>IMP</name>
        <dbReference type="ChEBI" id="CHEBI:58053"/>
        <note>ligand shared between dimeric partners</note>
    </ligand>
</feature>
<feature type="active site" evidence="9">
    <location>
        <position position="140"/>
    </location>
</feature>
<dbReference type="GO" id="GO:0005525">
    <property type="term" value="F:GTP binding"/>
    <property type="evidence" value="ECO:0007669"/>
    <property type="project" value="UniProtKB-UniRule"/>
</dbReference>
<comment type="similarity">
    <text evidence="8 10">Belongs to the adenylosuccinate synthetase family.</text>
</comment>
<feature type="binding site" evidence="8">
    <location>
        <begin position="12"/>
        <end position="18"/>
    </location>
    <ligand>
        <name>GTP</name>
        <dbReference type="ChEBI" id="CHEBI:37565"/>
    </ligand>
</feature>
<evidence type="ECO:0000256" key="3">
    <source>
        <dbReference type="ARBA" id="ARBA00022723"/>
    </source>
</evidence>
<sequence>MSNVTVIGTQWGDEGKGKIVDWLASRADVVVRFQGGHNAGHTLVVGDQVYKLSLLPSGLVRGKLGIIGNGVVVDPQALLAEIGRVQAQGLPVSPETLKVAENVPLILPLHGALDRAREAARGDRKIGTTGRGIGPAYEDKVARRAIRLCDLAEPETLDWKVDELLLHHNTLLAGLGAEQFTKEEVIAFLIDIAPKVLPYMAPVADLLEAERKGGKRILFEGAQAVMLDVDHGTYPFVTSSNTVASNAGTGSGMGPNAAGFVLGIAKAYTTRVGEGPFPSELFDETGRTLGERGHEFGTVTGRPRRCGWFDAVLVKHAAQVGGVNGLALTKLDVLDGLAEIKVCVGYELDGEVIRRFPAGSAAQARVKPVYETLEGWGESTQGARSWADLPAQAVKYVRRIEELVGAPVTLLSTSPERDDTILVKDPFDA</sequence>
<reference evidence="11" key="1">
    <citation type="submission" date="2019-11" db="EMBL/GenBank/DDBJ databases">
        <title>Description of new Acetobacter species.</title>
        <authorList>
            <person name="Cleenwerck I."/>
            <person name="Sombolestani A.S."/>
        </authorList>
    </citation>
    <scope>NUCLEOTIDE SEQUENCE</scope>
    <source>
        <strain evidence="11">LMG 1626</strain>
    </source>
</reference>
<feature type="active site" description="Proton donor" evidence="8">
    <location>
        <position position="41"/>
    </location>
</feature>
<comment type="catalytic activity">
    <reaction evidence="8 10">
        <text>IMP + L-aspartate + GTP = N(6)-(1,2-dicarboxyethyl)-AMP + GDP + phosphate + 2 H(+)</text>
        <dbReference type="Rhea" id="RHEA:15753"/>
        <dbReference type="ChEBI" id="CHEBI:15378"/>
        <dbReference type="ChEBI" id="CHEBI:29991"/>
        <dbReference type="ChEBI" id="CHEBI:37565"/>
        <dbReference type="ChEBI" id="CHEBI:43474"/>
        <dbReference type="ChEBI" id="CHEBI:57567"/>
        <dbReference type="ChEBI" id="CHEBI:58053"/>
        <dbReference type="ChEBI" id="CHEBI:58189"/>
        <dbReference type="EC" id="6.3.4.4"/>
    </reaction>
</comment>
<evidence type="ECO:0000313" key="11">
    <source>
        <dbReference type="EMBL" id="NHO53387.1"/>
    </source>
</evidence>
<dbReference type="Proteomes" id="UP000597459">
    <property type="component" value="Unassembled WGS sequence"/>
</dbReference>
<dbReference type="InterPro" id="IPR042110">
    <property type="entry name" value="Adenylosuccinate_synth_dom2"/>
</dbReference>
<feature type="binding site" evidence="8">
    <location>
        <position position="40"/>
    </location>
    <ligand>
        <name>Mg(2+)</name>
        <dbReference type="ChEBI" id="CHEBI:18420"/>
    </ligand>
</feature>
<protein>
    <recommendedName>
        <fullName evidence="8 10">Adenylosuccinate synthetase</fullName>
        <shortName evidence="8">AMPSase</shortName>
        <shortName evidence="8">AdSS</shortName>
        <ecNumber evidence="8 10">6.3.4.4</ecNumber>
    </recommendedName>
    <alternativeName>
        <fullName evidence="8">IMP--aspartate ligase</fullName>
    </alternativeName>
</protein>
<dbReference type="EC" id="6.3.4.4" evidence="8 10"/>
<dbReference type="GO" id="GO:0046040">
    <property type="term" value="P:IMP metabolic process"/>
    <property type="evidence" value="ECO:0007669"/>
    <property type="project" value="TreeGrafter"/>
</dbReference>
<proteinExistence type="inferred from homology"/>
<dbReference type="GO" id="GO:0044208">
    <property type="term" value="P:'de novo' AMP biosynthetic process"/>
    <property type="evidence" value="ECO:0007669"/>
    <property type="project" value="UniProtKB-UniRule"/>
</dbReference>
<dbReference type="GO" id="GO:0005737">
    <property type="term" value="C:cytoplasm"/>
    <property type="evidence" value="ECO:0007669"/>
    <property type="project" value="UniProtKB-SubCell"/>
</dbReference>
<dbReference type="RefSeq" id="WP_166313550.1">
    <property type="nucleotide sequence ID" value="NZ_WOTH01000007.1"/>
</dbReference>
<dbReference type="Gene3D" id="1.10.300.10">
    <property type="entry name" value="Adenylosuccinate Synthetase, subunit A, domain 2"/>
    <property type="match status" value="1"/>
</dbReference>
<keyword evidence="5 8" id="KW-0658">Purine biosynthesis</keyword>
<feature type="binding site" evidence="8">
    <location>
        <position position="13"/>
    </location>
    <ligand>
        <name>Mg(2+)</name>
        <dbReference type="ChEBI" id="CHEBI:18420"/>
    </ligand>
</feature>